<evidence type="ECO:0000313" key="5">
    <source>
        <dbReference type="Proteomes" id="UP001215827"/>
    </source>
</evidence>
<dbReference type="InterPro" id="IPR025194">
    <property type="entry name" value="RodZ-like_C"/>
</dbReference>
<feature type="domain" description="HTH cro/C1-type" evidence="3">
    <location>
        <begin position="20"/>
        <end position="76"/>
    </location>
</feature>
<evidence type="ECO:0000313" key="4">
    <source>
        <dbReference type="EMBL" id="WFL78155.1"/>
    </source>
</evidence>
<dbReference type="SUPFAM" id="SSF47413">
    <property type="entry name" value="lambda repressor-like DNA-binding domains"/>
    <property type="match status" value="1"/>
</dbReference>
<dbReference type="SMART" id="SM00530">
    <property type="entry name" value="HTH_XRE"/>
    <property type="match status" value="1"/>
</dbReference>
<dbReference type="Proteomes" id="UP001215827">
    <property type="component" value="Chromosome"/>
</dbReference>
<feature type="region of interest" description="Disordered" evidence="1">
    <location>
        <begin position="1"/>
        <end position="21"/>
    </location>
</feature>
<keyword evidence="2" id="KW-1133">Transmembrane helix</keyword>
<evidence type="ECO:0000259" key="3">
    <source>
        <dbReference type="SMART" id="SM00530"/>
    </source>
</evidence>
<dbReference type="CDD" id="cd00093">
    <property type="entry name" value="HTH_XRE"/>
    <property type="match status" value="1"/>
</dbReference>
<feature type="transmembrane region" description="Helical" evidence="2">
    <location>
        <begin position="116"/>
        <end position="136"/>
    </location>
</feature>
<accession>A0ABY8FVP1</accession>
<dbReference type="InterPro" id="IPR010982">
    <property type="entry name" value="Lambda_DNA-bd_dom_sf"/>
</dbReference>
<dbReference type="PANTHER" id="PTHR34475:SF1">
    <property type="entry name" value="CYTOSKELETON PROTEIN RODZ"/>
    <property type="match status" value="1"/>
</dbReference>
<keyword evidence="5" id="KW-1185">Reference proteome</keyword>
<evidence type="ECO:0000256" key="2">
    <source>
        <dbReference type="SAM" id="Phobius"/>
    </source>
</evidence>
<organism evidence="4 5">
    <name type="scientific">Altererythrobacter arenosus</name>
    <dbReference type="NCBI Taxonomy" id="3032592"/>
    <lineage>
        <taxon>Bacteria</taxon>
        <taxon>Pseudomonadati</taxon>
        <taxon>Pseudomonadota</taxon>
        <taxon>Alphaproteobacteria</taxon>
        <taxon>Sphingomonadales</taxon>
        <taxon>Erythrobacteraceae</taxon>
        <taxon>Altererythrobacter</taxon>
    </lineage>
</organism>
<proteinExistence type="predicted"/>
<keyword evidence="2" id="KW-0812">Transmembrane</keyword>
<dbReference type="PANTHER" id="PTHR34475">
    <property type="match status" value="1"/>
</dbReference>
<keyword evidence="2" id="KW-0472">Membrane</keyword>
<protein>
    <submittedName>
        <fullName evidence="4">DUF4115 domain-containing protein</fullName>
    </submittedName>
</protein>
<dbReference type="RefSeq" id="WP_278016845.1">
    <property type="nucleotide sequence ID" value="NZ_CP121106.1"/>
</dbReference>
<dbReference type="EMBL" id="CP121106">
    <property type="protein sequence ID" value="WFL78155.1"/>
    <property type="molecule type" value="Genomic_DNA"/>
</dbReference>
<evidence type="ECO:0000256" key="1">
    <source>
        <dbReference type="SAM" id="MobiDB-lite"/>
    </source>
</evidence>
<dbReference type="Pfam" id="PF13464">
    <property type="entry name" value="RodZ_C"/>
    <property type="match status" value="1"/>
</dbReference>
<gene>
    <name evidence="4" type="ORF">P7228_03560</name>
</gene>
<dbReference type="Gene3D" id="1.10.260.40">
    <property type="entry name" value="lambda repressor-like DNA-binding domains"/>
    <property type="match status" value="1"/>
</dbReference>
<dbReference type="InterPro" id="IPR050400">
    <property type="entry name" value="Bact_Cytoskel_RodZ"/>
</dbReference>
<dbReference type="InterPro" id="IPR001387">
    <property type="entry name" value="Cro/C1-type_HTH"/>
</dbReference>
<dbReference type="Pfam" id="PF13413">
    <property type="entry name" value="HTH_25"/>
    <property type="match status" value="1"/>
</dbReference>
<name>A0ABY8FVP1_9SPHN</name>
<sequence>MEQEDMGEAATQQRSGVGDTLRKAREAQGLTLAQVASDSRIPIRHLELIESGRFSDLPARTYAIGFSRTYAKLVGLDDREIADLVRGELSMESGLDRGDRVSSFEPGDPAKVPSAGLAWAGGIAAILLIGGAIAFYSSYYAAGTGPDPLQPAQSEMLAGENGPAGATAAAAQGPAQSVVKRDGQVVFTALEDGVWVRFYDANGAKLLEKQMASGERFEIPADAQEPRINTGRPDAFAITIGGQQVPKLADQPMVIGDAPVSAAALLARAETSANPSPTALN</sequence>
<reference evidence="4 5" key="1">
    <citation type="submission" date="2023-03" db="EMBL/GenBank/DDBJ databases">
        <title>Altererythrobacter sp. CAU 1644 isolated from sand.</title>
        <authorList>
            <person name="Kim W."/>
        </authorList>
    </citation>
    <scope>NUCLEOTIDE SEQUENCE [LARGE SCALE GENOMIC DNA]</scope>
    <source>
        <strain evidence="4 5">CAU 1644</strain>
    </source>
</reference>